<dbReference type="EMBL" id="JAQYXL010000001">
    <property type="protein sequence ID" value="MEN3227163.1"/>
    <property type="molecule type" value="Genomic_DNA"/>
</dbReference>
<name>A0ABU9Z7A2_9HYPH</name>
<protein>
    <recommendedName>
        <fullName evidence="3">Integrase</fullName>
    </recommendedName>
</protein>
<evidence type="ECO:0000313" key="1">
    <source>
        <dbReference type="EMBL" id="MEN3227163.1"/>
    </source>
</evidence>
<evidence type="ECO:0000313" key="2">
    <source>
        <dbReference type="Proteomes" id="UP001404845"/>
    </source>
</evidence>
<proteinExistence type="predicted"/>
<organism evidence="1 2">
    <name type="scientific">Methylorubrum rhodesianum</name>
    <dbReference type="NCBI Taxonomy" id="29427"/>
    <lineage>
        <taxon>Bacteria</taxon>
        <taxon>Pseudomonadati</taxon>
        <taxon>Pseudomonadota</taxon>
        <taxon>Alphaproteobacteria</taxon>
        <taxon>Hyphomicrobiales</taxon>
        <taxon>Methylobacteriaceae</taxon>
        <taxon>Methylorubrum</taxon>
    </lineage>
</organism>
<gene>
    <name evidence="1" type="ORF">PUR21_05745</name>
</gene>
<accession>A0ABU9Z7A2</accession>
<comment type="caution">
    <text evidence="1">The sequence shown here is derived from an EMBL/GenBank/DDBJ whole genome shotgun (WGS) entry which is preliminary data.</text>
</comment>
<keyword evidence="2" id="KW-1185">Reference proteome</keyword>
<dbReference type="RefSeq" id="WP_345970357.1">
    <property type="nucleotide sequence ID" value="NZ_JAQYXL010000001.1"/>
</dbReference>
<sequence>MGVGSELVPLVVNTDKVRERPWKTLIVRRAYDLLRREEAYQDLMADAFVDRPVHYERREHSRFAPVLPLFRGPQSNYPVMDAAYATAWERLIVGFSSWYERHVPGAEPLRMWRYVPDTERGTRKPRITMHVDGEEQRPCCLLKVKLRHTPHSARSTFISARSGILPIEVTGWLVGHTNRATTYHYTVEEERQLKAKLIAASNALWAPDRDNPVHIRADAVNSALRKSFESNPGQTVAAFGLQSISLLNVDASDTDGISVLRSTAMSYVTFRETHICPVGEACPSNVMDVIVEPRRCGLCPLAIRSVDHLPSIAAKMRRLLEQVREGAQVVERYRRRGEPAASVAEVNQRRRLDVMEYEGWRTALVLLTKTLAELGRGSADAFHVGMPDAVRLHLRLVSRDADAAEFILQRIVDSHGHAAFETPLVRAQAAQLRQRLLASTGVVEAEMDRVQDDPVAALVSSLRLVLEARGIAPTFRAALETVRARCALGPGEAMATLPEPGSA</sequence>
<dbReference type="Proteomes" id="UP001404845">
    <property type="component" value="Unassembled WGS sequence"/>
</dbReference>
<evidence type="ECO:0008006" key="3">
    <source>
        <dbReference type="Google" id="ProtNLM"/>
    </source>
</evidence>
<reference evidence="1 2" key="1">
    <citation type="journal article" date="2023" name="PLoS ONE">
        <title>Complete genome assembly of Hawai'i environmental nontuberculous mycobacteria reveals unexpected co-isolation with methylobacteria.</title>
        <authorList>
            <person name="Hendrix J."/>
            <person name="Epperson L.E."/>
            <person name="Tong E.I."/>
            <person name="Chan Y.L."/>
            <person name="Hasan N.A."/>
            <person name="Dawrs S.N."/>
            <person name="Norton G.J."/>
            <person name="Virdi R."/>
            <person name="Crooks J.L."/>
            <person name="Chan E.D."/>
            <person name="Honda J.R."/>
            <person name="Strong M."/>
        </authorList>
    </citation>
    <scope>NUCLEOTIDE SEQUENCE [LARGE SCALE GENOMIC DNA]</scope>
    <source>
        <strain evidence="1 2">NJH_HI01</strain>
    </source>
</reference>